<evidence type="ECO:0000313" key="4">
    <source>
        <dbReference type="EMBL" id="MCG5076937.1"/>
    </source>
</evidence>
<feature type="domain" description="Luciferase-like" evidence="3">
    <location>
        <begin position="1"/>
        <end position="295"/>
    </location>
</feature>
<dbReference type="Proteomes" id="UP001139308">
    <property type="component" value="Unassembled WGS sequence"/>
</dbReference>
<keyword evidence="5" id="KW-1185">Reference proteome</keyword>
<protein>
    <submittedName>
        <fullName evidence="4">LLM class flavin-dependent oxidoreductase</fullName>
    </submittedName>
</protein>
<dbReference type="PANTHER" id="PTHR30137:SF8">
    <property type="entry name" value="BLR5498 PROTEIN"/>
    <property type="match status" value="1"/>
</dbReference>
<dbReference type="EMBL" id="JAKLJA010000029">
    <property type="protein sequence ID" value="MCG5076937.1"/>
    <property type="molecule type" value="Genomic_DNA"/>
</dbReference>
<organism evidence="4 5">
    <name type="scientific">Paraburkholderia tagetis</name>
    <dbReference type="NCBI Taxonomy" id="2913261"/>
    <lineage>
        <taxon>Bacteria</taxon>
        <taxon>Pseudomonadati</taxon>
        <taxon>Pseudomonadota</taxon>
        <taxon>Betaproteobacteria</taxon>
        <taxon>Burkholderiales</taxon>
        <taxon>Burkholderiaceae</taxon>
        <taxon>Paraburkholderia</taxon>
    </lineage>
</organism>
<accession>A0A9X1RVZ3</accession>
<evidence type="ECO:0000256" key="1">
    <source>
        <dbReference type="ARBA" id="ARBA00023002"/>
    </source>
</evidence>
<dbReference type="GO" id="GO:0005829">
    <property type="term" value="C:cytosol"/>
    <property type="evidence" value="ECO:0007669"/>
    <property type="project" value="TreeGrafter"/>
</dbReference>
<dbReference type="AlphaFoldDB" id="A0A9X1RVZ3"/>
<dbReference type="InterPro" id="IPR036661">
    <property type="entry name" value="Luciferase-like_sf"/>
</dbReference>
<keyword evidence="2" id="KW-0503">Monooxygenase</keyword>
<name>A0A9X1RVZ3_9BURK</name>
<dbReference type="RefSeq" id="WP_238466845.1">
    <property type="nucleotide sequence ID" value="NZ_JAKLJA010000029.1"/>
</dbReference>
<dbReference type="CDD" id="cd01097">
    <property type="entry name" value="Tetrahydromethanopterin_reductase"/>
    <property type="match status" value="1"/>
</dbReference>
<keyword evidence="1" id="KW-0560">Oxidoreductase</keyword>
<dbReference type="InterPro" id="IPR011251">
    <property type="entry name" value="Luciferase-like_dom"/>
</dbReference>
<evidence type="ECO:0000256" key="2">
    <source>
        <dbReference type="ARBA" id="ARBA00023033"/>
    </source>
</evidence>
<evidence type="ECO:0000259" key="3">
    <source>
        <dbReference type="Pfam" id="PF00296"/>
    </source>
</evidence>
<evidence type="ECO:0000313" key="5">
    <source>
        <dbReference type="Proteomes" id="UP001139308"/>
    </source>
</evidence>
<comment type="caution">
    <text evidence="4">The sequence shown here is derived from an EMBL/GenBank/DDBJ whole genome shotgun (WGS) entry which is preliminary data.</text>
</comment>
<dbReference type="Gene3D" id="3.20.20.30">
    <property type="entry name" value="Luciferase-like domain"/>
    <property type="match status" value="1"/>
</dbReference>
<gene>
    <name evidence="4" type="ORF">L5014_26935</name>
</gene>
<reference evidence="4" key="1">
    <citation type="submission" date="2022-01" db="EMBL/GenBank/DDBJ databases">
        <title>Genome sequence and assembly of Parabukholderia sp. RG36.</title>
        <authorList>
            <person name="Chhetri G."/>
        </authorList>
    </citation>
    <scope>NUCLEOTIDE SEQUENCE</scope>
    <source>
        <strain evidence="4">RG36</strain>
    </source>
</reference>
<proteinExistence type="predicted"/>
<dbReference type="CDD" id="cd00347">
    <property type="entry name" value="Flavin_utilizing_monoxygenases"/>
    <property type="match status" value="1"/>
</dbReference>
<dbReference type="InterPro" id="IPR050766">
    <property type="entry name" value="Bact_Lucif_Oxidored"/>
</dbReference>
<dbReference type="SUPFAM" id="SSF51679">
    <property type="entry name" value="Bacterial luciferase-like"/>
    <property type="match status" value="1"/>
</dbReference>
<dbReference type="PANTHER" id="PTHR30137">
    <property type="entry name" value="LUCIFERASE-LIKE MONOOXYGENASE"/>
    <property type="match status" value="1"/>
</dbReference>
<sequence>MEFGIYTFGDLATGASGATGAQRRIEAIIAAAKVADEAGIDVFGVGEHHRADFAVSSPSVVLGAIAAVTRRMRLTSAVSILSSEDPVRLYQQFSTLDLISGGRAELLVGRGAYVESFPLFGYALADYEALFEEKLALLTAINEQARVTWSGRHRAGLTDAAIMPRPVRGRLPIWLAAGGTPSSAIRAGRAGLPLNLANISGSPEQFAPFIDLYRQTGLAAGHPAGHLHVAISGHFHVQRDGARARDDFFPHYRRYIANNLPRGHLEMSRRDFESLASPRGALFVGSVNEIVDKILFEYELFGHQRYMAQMDIGGLPFDKVRQSIELFATEVIPAVRRAITRSAVRESSSSSL</sequence>
<dbReference type="Pfam" id="PF00296">
    <property type="entry name" value="Bac_luciferase"/>
    <property type="match status" value="1"/>
</dbReference>
<dbReference type="GO" id="GO:0004497">
    <property type="term" value="F:monooxygenase activity"/>
    <property type="evidence" value="ECO:0007669"/>
    <property type="project" value="UniProtKB-KW"/>
</dbReference>
<dbReference type="GO" id="GO:0016705">
    <property type="term" value="F:oxidoreductase activity, acting on paired donors, with incorporation or reduction of molecular oxygen"/>
    <property type="evidence" value="ECO:0007669"/>
    <property type="project" value="InterPro"/>
</dbReference>